<organism evidence="1 2">
    <name type="scientific">Epilithonimonas ginsengisoli</name>
    <dbReference type="NCBI Taxonomy" id="1245592"/>
    <lineage>
        <taxon>Bacteria</taxon>
        <taxon>Pseudomonadati</taxon>
        <taxon>Bacteroidota</taxon>
        <taxon>Flavobacteriia</taxon>
        <taxon>Flavobacteriales</taxon>
        <taxon>Weeksellaceae</taxon>
        <taxon>Chryseobacterium group</taxon>
        <taxon>Epilithonimonas</taxon>
    </lineage>
</organism>
<sequence>MDFLIDRDKLIKKLEILIRENPNVPLFRTLKYHLQLQDSSLKINGVLSKIIIDNQEINSSIGKEITEFENHYKNIANLIESKELKNLIEYLVKKKISINFVGKAWSENVSTWVYFNTILNLSKIRKKLSLSENIIEHKNTDPRSGLEAGFIDKITNEGVMGNLKII</sequence>
<protein>
    <submittedName>
        <fullName evidence="1">Uncharacterized protein</fullName>
    </submittedName>
</protein>
<dbReference type="EMBL" id="JAMXLT020000021">
    <property type="protein sequence ID" value="MDW8549741.1"/>
    <property type="molecule type" value="Genomic_DNA"/>
</dbReference>
<reference evidence="1 2" key="1">
    <citation type="submission" date="2023-11" db="EMBL/GenBank/DDBJ databases">
        <title>First isolation, identification, and characterization of non-pathogenic Epilithonimonas ginsengisoli isolated from diseased farmed rainbow trout (Oncorhynchus mykiss) in Chile.</title>
        <authorList>
            <person name="Miranda C.D."/>
            <person name="Irgang R."/>
            <person name="Concha C."/>
            <person name="Rojas R."/>
            <person name="Avendano R."/>
        </authorList>
    </citation>
    <scope>NUCLEOTIDE SEQUENCE [LARGE SCALE GENOMIC DNA]</scope>
    <source>
        <strain evidence="1 2">FP99</strain>
    </source>
</reference>
<evidence type="ECO:0000313" key="1">
    <source>
        <dbReference type="EMBL" id="MDW8549741.1"/>
    </source>
</evidence>
<keyword evidence="2" id="KW-1185">Reference proteome</keyword>
<accession>A0ABU4JJ90</accession>
<gene>
    <name evidence="1" type="ORF">NG800_012525</name>
</gene>
<dbReference type="Proteomes" id="UP001204439">
    <property type="component" value="Unassembled WGS sequence"/>
</dbReference>
<proteinExistence type="predicted"/>
<comment type="caution">
    <text evidence="1">The sequence shown here is derived from an EMBL/GenBank/DDBJ whole genome shotgun (WGS) entry which is preliminary data.</text>
</comment>
<name>A0ABU4JJ90_9FLAO</name>
<evidence type="ECO:0000313" key="2">
    <source>
        <dbReference type="Proteomes" id="UP001204439"/>
    </source>
</evidence>
<dbReference type="RefSeq" id="WP_063970058.1">
    <property type="nucleotide sequence ID" value="NZ_JAMXLT020000021.1"/>
</dbReference>